<dbReference type="Proteomes" id="UP000001877">
    <property type="component" value="Chromosome"/>
</dbReference>
<organism evidence="1 2">
    <name type="scientific">Brevibacillus brevis (strain 47 / JCM 6285 / NBRC 100599)</name>
    <dbReference type="NCBI Taxonomy" id="358681"/>
    <lineage>
        <taxon>Bacteria</taxon>
        <taxon>Bacillati</taxon>
        <taxon>Bacillota</taxon>
        <taxon>Bacilli</taxon>
        <taxon>Bacillales</taxon>
        <taxon>Paenibacillaceae</taxon>
        <taxon>Brevibacillus</taxon>
    </lineage>
</organism>
<keyword evidence="2" id="KW-1185">Reference proteome</keyword>
<protein>
    <submittedName>
        <fullName evidence="1">Uncharacterized protein</fullName>
    </submittedName>
</protein>
<name>C0ZFC3_BREBN</name>
<dbReference type="KEGG" id="bbe:BBR47_35050"/>
<proteinExistence type="predicted"/>
<dbReference type="EMBL" id="AP008955">
    <property type="protein sequence ID" value="BAH44482.1"/>
    <property type="molecule type" value="Genomic_DNA"/>
</dbReference>
<dbReference type="AlphaFoldDB" id="C0ZFC3"/>
<evidence type="ECO:0000313" key="2">
    <source>
        <dbReference type="Proteomes" id="UP000001877"/>
    </source>
</evidence>
<sequence>MPIESHPNHIRILHMGAIEQKAYHKEVLNQDS</sequence>
<accession>C0ZFC3</accession>
<dbReference type="HOGENOM" id="CLU_3388404_0_0_9"/>
<reference evidence="1 2" key="1">
    <citation type="submission" date="2005-03" db="EMBL/GenBank/DDBJ databases">
        <title>Brevibacillus brevis strain 47, complete genome.</title>
        <authorList>
            <person name="Hosoyama A."/>
            <person name="Yamada R."/>
            <person name="Hongo Y."/>
            <person name="Terui Y."/>
            <person name="Ankai A."/>
            <person name="Masuyama W."/>
            <person name="Sekiguchi M."/>
            <person name="Takeda T."/>
            <person name="Asano K."/>
            <person name="Ohji S."/>
            <person name="Ichikawa N."/>
            <person name="Narita S."/>
            <person name="Aoki N."/>
            <person name="Miura H."/>
            <person name="Matsushita S."/>
            <person name="Sekigawa T."/>
            <person name="Yamagata H."/>
            <person name="Yoshikawa H."/>
            <person name="Udaka S."/>
            <person name="Tanikawa S."/>
            <person name="Fujita N."/>
        </authorList>
    </citation>
    <scope>NUCLEOTIDE SEQUENCE [LARGE SCALE GENOMIC DNA]</scope>
    <source>
        <strain evidence="2">47 / JCM 6285 / NBRC 100599</strain>
    </source>
</reference>
<evidence type="ECO:0000313" key="1">
    <source>
        <dbReference type="EMBL" id="BAH44482.1"/>
    </source>
</evidence>
<gene>
    <name evidence="1" type="ordered locus">BBR47_35050</name>
</gene>